<comment type="similarity">
    <text evidence="1">Belongs to the ribonucleoside diphosphate reductase class-2 family.</text>
</comment>
<gene>
    <name evidence="7" type="ORF">Melaina855_1220</name>
</gene>
<proteinExistence type="inferred from homology"/>
<feature type="domain" description="TSCPD" evidence="6">
    <location>
        <begin position="9"/>
        <end position="84"/>
    </location>
</feature>
<organism evidence="7">
    <name type="scientific">uncultured Candidatus Melainabacteria bacterium</name>
    <dbReference type="NCBI Taxonomy" id="2682970"/>
    <lineage>
        <taxon>Bacteria</taxon>
        <taxon>Bacillati</taxon>
        <taxon>Candidatus Melainabacteria</taxon>
        <taxon>environmental samples</taxon>
    </lineage>
</organism>
<evidence type="ECO:0000313" key="7">
    <source>
        <dbReference type="EMBL" id="QGT49735.1"/>
    </source>
</evidence>
<evidence type="ECO:0000256" key="3">
    <source>
        <dbReference type="ARBA" id="ARBA00022634"/>
    </source>
</evidence>
<name>A0A650F295_9BACT</name>
<evidence type="ECO:0000256" key="5">
    <source>
        <dbReference type="ARBA" id="ARBA00047754"/>
    </source>
</evidence>
<evidence type="ECO:0000256" key="1">
    <source>
        <dbReference type="ARBA" id="ARBA00007405"/>
    </source>
</evidence>
<dbReference type="InterPro" id="IPR023806">
    <property type="entry name" value="CHP03905"/>
</dbReference>
<evidence type="ECO:0000256" key="2">
    <source>
        <dbReference type="ARBA" id="ARBA00012274"/>
    </source>
</evidence>
<dbReference type="NCBIfam" id="TIGR03905">
    <property type="entry name" value="TIGR03905_4_Cys"/>
    <property type="match status" value="1"/>
</dbReference>
<dbReference type="EMBL" id="MN577570">
    <property type="protein sequence ID" value="QGT49735.1"/>
    <property type="molecule type" value="Genomic_DNA"/>
</dbReference>
<evidence type="ECO:0000256" key="4">
    <source>
        <dbReference type="ARBA" id="ARBA00022741"/>
    </source>
</evidence>
<sequence>MSEQPEIIQYQTSGVCCQLMQVALQDGKVLDAEFYGGCNGNLKGIKSLIKGMSIDEVIERLQGITCGPKPTSCPDQLAKCLLEYKQKSLTQTK</sequence>
<keyword evidence="3" id="KW-0237">DNA synthesis</keyword>
<dbReference type="GO" id="GO:0004748">
    <property type="term" value="F:ribonucleoside-diphosphate reductase activity, thioredoxin disulfide as acceptor"/>
    <property type="evidence" value="ECO:0007669"/>
    <property type="project" value="UniProtKB-EC"/>
</dbReference>
<comment type="catalytic activity">
    <reaction evidence="5">
        <text>a 2'-deoxyribonucleoside 5'-diphosphate + [thioredoxin]-disulfide + H2O = a ribonucleoside 5'-diphosphate + [thioredoxin]-dithiol</text>
        <dbReference type="Rhea" id="RHEA:23252"/>
        <dbReference type="Rhea" id="RHEA-COMP:10698"/>
        <dbReference type="Rhea" id="RHEA-COMP:10700"/>
        <dbReference type="ChEBI" id="CHEBI:15377"/>
        <dbReference type="ChEBI" id="CHEBI:29950"/>
        <dbReference type="ChEBI" id="CHEBI:50058"/>
        <dbReference type="ChEBI" id="CHEBI:57930"/>
        <dbReference type="ChEBI" id="CHEBI:73316"/>
        <dbReference type="EC" id="1.17.4.1"/>
    </reaction>
</comment>
<dbReference type="Pfam" id="PF12637">
    <property type="entry name" value="TSCPD"/>
    <property type="match status" value="1"/>
</dbReference>
<dbReference type="EC" id="1.17.4.1" evidence="2"/>
<reference evidence="7" key="1">
    <citation type="journal article" date="2020" name="J. ISSAAS">
        <title>Lactobacilli and other gastrointestinal microbiota of Peromyscus leucopus, reservoir host for agents of Lyme disease and other zoonoses in North America.</title>
        <authorList>
            <person name="Milovic A."/>
            <person name="Bassam K."/>
            <person name="Shao H."/>
            <person name="Chatzistamou I."/>
            <person name="Tufts D.M."/>
            <person name="Diuk-Wasser M."/>
            <person name="Barbour A.G."/>
        </authorList>
    </citation>
    <scope>NUCLEOTIDE SEQUENCE</scope>
    <source>
        <strain evidence="7">LL20</strain>
    </source>
</reference>
<dbReference type="AlphaFoldDB" id="A0A650F295"/>
<evidence type="ECO:0000259" key="6">
    <source>
        <dbReference type="Pfam" id="PF12637"/>
    </source>
</evidence>
<dbReference type="GO" id="GO:0000166">
    <property type="term" value="F:nucleotide binding"/>
    <property type="evidence" value="ECO:0007669"/>
    <property type="project" value="UniProtKB-KW"/>
</dbReference>
<protein>
    <recommendedName>
        <fullName evidence="2">ribonucleoside-diphosphate reductase</fullName>
        <ecNumber evidence="2">1.17.4.1</ecNumber>
    </recommendedName>
</protein>
<dbReference type="InterPro" id="IPR024434">
    <property type="entry name" value="TSCPD_dom"/>
</dbReference>
<accession>A0A650F295</accession>
<keyword evidence="4" id="KW-0547">Nucleotide-binding</keyword>
<dbReference type="GO" id="GO:0071897">
    <property type="term" value="P:DNA biosynthetic process"/>
    <property type="evidence" value="ECO:0007669"/>
    <property type="project" value="UniProtKB-KW"/>
</dbReference>